<feature type="non-terminal residue" evidence="1">
    <location>
        <position position="1"/>
    </location>
</feature>
<keyword evidence="2" id="KW-1185">Reference proteome</keyword>
<accession>A0A9W4TCY9</accession>
<dbReference type="EMBL" id="CAMKVN010025128">
    <property type="protein sequence ID" value="CAI2200694.1"/>
    <property type="molecule type" value="Genomic_DNA"/>
</dbReference>
<evidence type="ECO:0000313" key="1">
    <source>
        <dbReference type="EMBL" id="CAI2200694.1"/>
    </source>
</evidence>
<dbReference type="Proteomes" id="UP001153678">
    <property type="component" value="Unassembled WGS sequence"/>
</dbReference>
<organism evidence="1 2">
    <name type="scientific">Funneliformis geosporum</name>
    <dbReference type="NCBI Taxonomy" id="1117311"/>
    <lineage>
        <taxon>Eukaryota</taxon>
        <taxon>Fungi</taxon>
        <taxon>Fungi incertae sedis</taxon>
        <taxon>Mucoromycota</taxon>
        <taxon>Glomeromycotina</taxon>
        <taxon>Glomeromycetes</taxon>
        <taxon>Glomerales</taxon>
        <taxon>Glomeraceae</taxon>
        <taxon>Funneliformis</taxon>
    </lineage>
</organism>
<proteinExistence type="predicted"/>
<dbReference type="OrthoDB" id="2381594at2759"/>
<gene>
    <name evidence="1" type="ORF">FWILDA_LOCUS19694</name>
</gene>
<sequence>TWSPKKENLCNNCFIKCMRERNERIPNPGKQFSYIVVKDSCLRDEKGRLIPYRVGDYMEYPSNIAKEQNMKNRYQLLFRHYSCNIKDPDVREKKINKYSQDEA</sequence>
<dbReference type="AlphaFoldDB" id="A0A9W4TCY9"/>
<protein>
    <submittedName>
        <fullName evidence="1">6683_t:CDS:1</fullName>
    </submittedName>
</protein>
<feature type="non-terminal residue" evidence="1">
    <location>
        <position position="103"/>
    </location>
</feature>
<name>A0A9W4TCY9_9GLOM</name>
<comment type="caution">
    <text evidence="1">The sequence shown here is derived from an EMBL/GenBank/DDBJ whole genome shotgun (WGS) entry which is preliminary data.</text>
</comment>
<reference evidence="1" key="1">
    <citation type="submission" date="2022-08" db="EMBL/GenBank/DDBJ databases">
        <authorList>
            <person name="Kallberg Y."/>
            <person name="Tangrot J."/>
            <person name="Rosling A."/>
        </authorList>
    </citation>
    <scope>NUCLEOTIDE SEQUENCE</scope>
    <source>
        <strain evidence="1">Wild A</strain>
    </source>
</reference>
<evidence type="ECO:0000313" key="2">
    <source>
        <dbReference type="Proteomes" id="UP001153678"/>
    </source>
</evidence>